<keyword evidence="7" id="KW-1185">Reference proteome</keyword>
<dbReference type="Proteomes" id="UP000594800">
    <property type="component" value="Chromosome"/>
</dbReference>
<evidence type="ECO:0000259" key="5">
    <source>
        <dbReference type="PROSITE" id="PS50931"/>
    </source>
</evidence>
<dbReference type="GO" id="GO:0003677">
    <property type="term" value="F:DNA binding"/>
    <property type="evidence" value="ECO:0007669"/>
    <property type="project" value="UniProtKB-KW"/>
</dbReference>
<evidence type="ECO:0000256" key="4">
    <source>
        <dbReference type="ARBA" id="ARBA00023163"/>
    </source>
</evidence>
<keyword evidence="4" id="KW-0804">Transcription</keyword>
<organism evidence="6 7">
    <name type="scientific">Pontivivens ytuae</name>
    <dbReference type="NCBI Taxonomy" id="2789856"/>
    <lineage>
        <taxon>Bacteria</taxon>
        <taxon>Pseudomonadati</taxon>
        <taxon>Pseudomonadota</taxon>
        <taxon>Alphaproteobacteria</taxon>
        <taxon>Rhodobacterales</taxon>
        <taxon>Paracoccaceae</taxon>
        <taxon>Pontivivens</taxon>
    </lineage>
</organism>
<proteinExistence type="inferred from homology"/>
<dbReference type="InterPro" id="IPR036390">
    <property type="entry name" value="WH_DNA-bd_sf"/>
</dbReference>
<dbReference type="Pfam" id="PF03466">
    <property type="entry name" value="LysR_substrate"/>
    <property type="match status" value="1"/>
</dbReference>
<dbReference type="NCBIfam" id="NF009888">
    <property type="entry name" value="PRK13348.1"/>
    <property type="match status" value="1"/>
</dbReference>
<dbReference type="PANTHER" id="PTHR30579">
    <property type="entry name" value="TRANSCRIPTIONAL REGULATOR"/>
    <property type="match status" value="1"/>
</dbReference>
<dbReference type="InterPro" id="IPR005119">
    <property type="entry name" value="LysR_subst-bd"/>
</dbReference>
<evidence type="ECO:0000313" key="7">
    <source>
        <dbReference type="Proteomes" id="UP000594800"/>
    </source>
</evidence>
<dbReference type="KEGG" id="poz:I0K15_08615"/>
<feature type="domain" description="HTH lysR-type" evidence="5">
    <location>
        <begin position="2"/>
        <end position="58"/>
    </location>
</feature>
<dbReference type="NCBIfam" id="NF002964">
    <property type="entry name" value="PRK03635.1"/>
    <property type="match status" value="1"/>
</dbReference>
<evidence type="ECO:0000313" key="6">
    <source>
        <dbReference type="EMBL" id="QPH55765.1"/>
    </source>
</evidence>
<dbReference type="SUPFAM" id="SSF46785">
    <property type="entry name" value="Winged helix' DNA-binding domain"/>
    <property type="match status" value="1"/>
</dbReference>
<name>A0A7S9LVJ7_9RHOB</name>
<keyword evidence="2" id="KW-0805">Transcription regulation</keyword>
<dbReference type="GO" id="GO:0003700">
    <property type="term" value="F:DNA-binding transcription factor activity"/>
    <property type="evidence" value="ECO:0007669"/>
    <property type="project" value="InterPro"/>
</dbReference>
<dbReference type="Pfam" id="PF00126">
    <property type="entry name" value="HTH_1"/>
    <property type="match status" value="1"/>
</dbReference>
<dbReference type="Gene3D" id="3.40.190.290">
    <property type="match status" value="1"/>
</dbReference>
<dbReference type="NCBIfam" id="TIGR03298">
    <property type="entry name" value="argP"/>
    <property type="match status" value="1"/>
</dbReference>
<dbReference type="InterPro" id="IPR000847">
    <property type="entry name" value="LysR_HTH_N"/>
</dbReference>
<keyword evidence="3" id="KW-0238">DNA-binding</keyword>
<gene>
    <name evidence="6" type="ORF">I0K15_08615</name>
</gene>
<dbReference type="AlphaFoldDB" id="A0A7S9LVJ7"/>
<dbReference type="EMBL" id="CP064942">
    <property type="protein sequence ID" value="QPH55765.1"/>
    <property type="molecule type" value="Genomic_DNA"/>
</dbReference>
<dbReference type="InterPro" id="IPR017685">
    <property type="entry name" value="ArgP"/>
</dbReference>
<dbReference type="Gene3D" id="1.10.10.10">
    <property type="entry name" value="Winged helix-like DNA-binding domain superfamily/Winged helix DNA-binding domain"/>
    <property type="match status" value="1"/>
</dbReference>
<dbReference type="InterPro" id="IPR036388">
    <property type="entry name" value="WH-like_DNA-bd_sf"/>
</dbReference>
<evidence type="ECO:0000256" key="1">
    <source>
        <dbReference type="ARBA" id="ARBA00009437"/>
    </source>
</evidence>
<dbReference type="SUPFAM" id="SSF53850">
    <property type="entry name" value="Periplasmic binding protein-like II"/>
    <property type="match status" value="1"/>
</dbReference>
<dbReference type="RefSeq" id="WP_196105027.1">
    <property type="nucleotide sequence ID" value="NZ_CP064942.1"/>
</dbReference>
<reference evidence="6 7" key="1">
    <citation type="submission" date="2020-11" db="EMBL/GenBank/DDBJ databases">
        <title>Description of Pontivivens ytuae sp. nov. isolated from deep sea sediment of Mariana Trench.</title>
        <authorList>
            <person name="Wang Z."/>
            <person name="Sun Q.-L."/>
            <person name="Xu X.-D."/>
            <person name="Tang Y.-Z."/>
            <person name="Zhang J."/>
        </authorList>
    </citation>
    <scope>NUCLEOTIDE SEQUENCE [LARGE SCALE GENOMIC DNA]</scope>
    <source>
        <strain evidence="6 7">MT2928</strain>
    </source>
</reference>
<sequence>MLDYRGLSAVSAVLATGSFERAADALGLTASAVSQRVRQLEARMGTTLIVRGQPCTATEAGARLRRHAEEVRLLEQRLRVDFGEVAPATLRLAVNADSLITWFIPVMADCAPLLFDIIIDDQDHTADRLLRGEVSGAITASERPVQGCDIRPLGALRYRAVASPDFMAHWFPNGVDVAGLSRAPALTYDAKDRLQTRWAEAATGAKPAMPTHWLPSTRGFTDAALAGVGWGLNPEALVRHHIEAGRLVELIEETPLDVPLFWQWPRRLTTALAPVTEAIRAAAKEHLSRPPRNPQATR</sequence>
<evidence type="ECO:0000256" key="3">
    <source>
        <dbReference type="ARBA" id="ARBA00023125"/>
    </source>
</evidence>
<dbReference type="PANTHER" id="PTHR30579:SF2">
    <property type="entry name" value="HTH-TYPE TRANSCRIPTIONAL REGULATOR ARGP"/>
    <property type="match status" value="1"/>
</dbReference>
<comment type="similarity">
    <text evidence="1">Belongs to the LysR transcriptional regulatory family.</text>
</comment>
<accession>A0A7S9LVJ7</accession>
<evidence type="ECO:0000256" key="2">
    <source>
        <dbReference type="ARBA" id="ARBA00023015"/>
    </source>
</evidence>
<protein>
    <submittedName>
        <fullName evidence="6">LysR family transcriptional regulator ArgP</fullName>
    </submittedName>
</protein>
<dbReference type="InterPro" id="IPR050176">
    <property type="entry name" value="LTTR"/>
</dbReference>
<dbReference type="PROSITE" id="PS50931">
    <property type="entry name" value="HTH_LYSR"/>
    <property type="match status" value="1"/>
</dbReference>